<organism evidence="1 2">
    <name type="scientific">Trifolium medium</name>
    <dbReference type="NCBI Taxonomy" id="97028"/>
    <lineage>
        <taxon>Eukaryota</taxon>
        <taxon>Viridiplantae</taxon>
        <taxon>Streptophyta</taxon>
        <taxon>Embryophyta</taxon>
        <taxon>Tracheophyta</taxon>
        <taxon>Spermatophyta</taxon>
        <taxon>Magnoliopsida</taxon>
        <taxon>eudicotyledons</taxon>
        <taxon>Gunneridae</taxon>
        <taxon>Pentapetalae</taxon>
        <taxon>rosids</taxon>
        <taxon>fabids</taxon>
        <taxon>Fabales</taxon>
        <taxon>Fabaceae</taxon>
        <taxon>Papilionoideae</taxon>
        <taxon>50 kb inversion clade</taxon>
        <taxon>NPAAA clade</taxon>
        <taxon>Hologalegina</taxon>
        <taxon>IRL clade</taxon>
        <taxon>Trifolieae</taxon>
        <taxon>Trifolium</taxon>
    </lineage>
</organism>
<reference evidence="1 2" key="1">
    <citation type="journal article" date="2018" name="Front. Plant Sci.">
        <title>Red Clover (Trifolium pratense) and Zigzag Clover (T. medium) - A Picture of Genomic Similarities and Differences.</title>
        <authorList>
            <person name="Dluhosova J."/>
            <person name="Istvanek J."/>
            <person name="Nedelnik J."/>
            <person name="Repkova J."/>
        </authorList>
    </citation>
    <scope>NUCLEOTIDE SEQUENCE [LARGE SCALE GENOMIC DNA]</scope>
    <source>
        <strain evidence="2">cv. 10/8</strain>
        <tissue evidence="1">Leaf</tissue>
    </source>
</reference>
<sequence>MNCAGRNLPLCGAQLSFADGGVLLFAAPGMTWPAPGAG</sequence>
<protein>
    <submittedName>
        <fullName evidence="1">Uncharacterized protein</fullName>
    </submittedName>
</protein>
<proteinExistence type="predicted"/>
<feature type="non-terminal residue" evidence="1">
    <location>
        <position position="38"/>
    </location>
</feature>
<dbReference type="Proteomes" id="UP000265520">
    <property type="component" value="Unassembled WGS sequence"/>
</dbReference>
<dbReference type="AlphaFoldDB" id="A0A392UWA4"/>
<accession>A0A392UWA4</accession>
<dbReference type="EMBL" id="LXQA010972926">
    <property type="protein sequence ID" value="MCI79402.1"/>
    <property type="molecule type" value="Genomic_DNA"/>
</dbReference>
<keyword evidence="2" id="KW-1185">Reference proteome</keyword>
<comment type="caution">
    <text evidence="1">The sequence shown here is derived from an EMBL/GenBank/DDBJ whole genome shotgun (WGS) entry which is preliminary data.</text>
</comment>
<evidence type="ECO:0000313" key="1">
    <source>
        <dbReference type="EMBL" id="MCI79402.1"/>
    </source>
</evidence>
<name>A0A392UWA4_9FABA</name>
<evidence type="ECO:0000313" key="2">
    <source>
        <dbReference type="Proteomes" id="UP000265520"/>
    </source>
</evidence>